<dbReference type="SUPFAM" id="SSF49785">
    <property type="entry name" value="Galactose-binding domain-like"/>
    <property type="match status" value="1"/>
</dbReference>
<feature type="domain" description="CBM-cenC" evidence="5">
    <location>
        <begin position="349"/>
        <end position="436"/>
    </location>
</feature>
<evidence type="ECO:0000259" key="4">
    <source>
        <dbReference type="Pfam" id="PF00150"/>
    </source>
</evidence>
<feature type="domain" description="Glycoside hydrolase family 5" evidence="4">
    <location>
        <begin position="37"/>
        <end position="307"/>
    </location>
</feature>
<dbReference type="PROSITE" id="PS00659">
    <property type="entry name" value="GLYCOSYL_HYDROL_F5"/>
    <property type="match status" value="1"/>
</dbReference>
<reference evidence="7" key="1">
    <citation type="submission" date="2018-06" db="EMBL/GenBank/DDBJ databases">
        <authorList>
            <person name="Zhirakovskaya E."/>
        </authorList>
    </citation>
    <scope>NUCLEOTIDE SEQUENCE</scope>
</reference>
<dbReference type="InterPro" id="IPR001547">
    <property type="entry name" value="Glyco_hydro_5"/>
</dbReference>
<keyword evidence="1" id="KW-0732">Signal</keyword>
<evidence type="ECO:0000256" key="1">
    <source>
        <dbReference type="ARBA" id="ARBA00022729"/>
    </source>
</evidence>
<dbReference type="InterPro" id="IPR003305">
    <property type="entry name" value="CenC_carb-bd"/>
</dbReference>
<dbReference type="GO" id="GO:0005576">
    <property type="term" value="C:extracellular region"/>
    <property type="evidence" value="ECO:0007669"/>
    <property type="project" value="TreeGrafter"/>
</dbReference>
<dbReference type="Gene3D" id="3.20.20.80">
    <property type="entry name" value="Glycosidases"/>
    <property type="match status" value="1"/>
</dbReference>
<proteinExistence type="predicted"/>
<dbReference type="AlphaFoldDB" id="A0A3B0TYC1"/>
<dbReference type="Pfam" id="PF18962">
    <property type="entry name" value="Por_Secre_tail"/>
    <property type="match status" value="1"/>
</dbReference>
<dbReference type="Pfam" id="PF02018">
    <property type="entry name" value="CBM_4_9"/>
    <property type="match status" value="1"/>
</dbReference>
<evidence type="ECO:0000256" key="3">
    <source>
        <dbReference type="ARBA" id="ARBA00023295"/>
    </source>
</evidence>
<evidence type="ECO:0000259" key="5">
    <source>
        <dbReference type="Pfam" id="PF02018"/>
    </source>
</evidence>
<name>A0A3B0TYC1_9ZZZZ</name>
<dbReference type="NCBIfam" id="TIGR04183">
    <property type="entry name" value="Por_Secre_tail"/>
    <property type="match status" value="1"/>
</dbReference>
<dbReference type="PANTHER" id="PTHR31297">
    <property type="entry name" value="GLUCAN ENDO-1,6-BETA-GLUCOSIDASE B"/>
    <property type="match status" value="1"/>
</dbReference>
<dbReference type="InterPro" id="IPR017853">
    <property type="entry name" value="GH"/>
</dbReference>
<evidence type="ECO:0000256" key="2">
    <source>
        <dbReference type="ARBA" id="ARBA00022801"/>
    </source>
</evidence>
<evidence type="ECO:0000313" key="7">
    <source>
        <dbReference type="EMBL" id="VAW23018.1"/>
    </source>
</evidence>
<dbReference type="InterPro" id="IPR026444">
    <property type="entry name" value="Secre_tail"/>
</dbReference>
<dbReference type="SUPFAM" id="SSF51445">
    <property type="entry name" value="(Trans)glycosidases"/>
    <property type="match status" value="1"/>
</dbReference>
<organism evidence="7">
    <name type="scientific">hydrothermal vent metagenome</name>
    <dbReference type="NCBI Taxonomy" id="652676"/>
    <lineage>
        <taxon>unclassified sequences</taxon>
        <taxon>metagenomes</taxon>
        <taxon>ecological metagenomes</taxon>
    </lineage>
</organism>
<dbReference type="InterPro" id="IPR018087">
    <property type="entry name" value="Glyco_hydro_5_CS"/>
</dbReference>
<evidence type="ECO:0000259" key="6">
    <source>
        <dbReference type="Pfam" id="PF18962"/>
    </source>
</evidence>
<keyword evidence="3" id="KW-0326">Glycosidase</keyword>
<sequence>MKRILLLAYLLLPLLVWAQAPAFDFNKKLGRGINMGNMFDAPTENGWGNQWQEGYFEIIKNLGFSHVRIPIRWEPANRSMGEYPYTIYPTFFERIRYVVGDALDNGLYVIINMHHHEALYENPDGQKERFLSQWGQISEYFKDYPDSLVFEILNEPHGNLSPGKWNIFLNDALQVIRASNKGRFVLIGIAEYGGLGGLSKLALPDDPGLILTAHYYNPFHFTHQGAGWVGGHADEWLGTQWFNMVSERETIRNEFIPLVQFSEAHNIPVHIGEFGAYQAADMDSRVRWTNYLARFFDISNFSWAYWEFSAGFGIYDKDTQSIRRRLSDALLNDPMPEPVKTTSKELFSSAFNSYAPGWDMYTHQGASANLHNVGGELKVQIVNGSTEKWHVQLVKNNIRLEKGKVYELRFSARSPSARSITVYLGKGSSPWTAYSDYTSFYIEPGKEAHSMVIQMLSNTDYNSRIVFDIGSVDGSLYLDDISLNEVLVMAGTKELPANDFNIYPNPVSARLYFNNISGIKNITITNISGQVVRQIFPEKGTYYIDVSGLRNGIYLLRPEGGTSGIKKFCKIR</sequence>
<protein>
    <submittedName>
        <fullName evidence="7">Endoglucanase</fullName>
    </submittedName>
</protein>
<accession>A0A3B0TYC1</accession>
<gene>
    <name evidence="7" type="ORF">MNBD_BACTEROID01-535</name>
</gene>
<dbReference type="EMBL" id="UOEP01000184">
    <property type="protein sequence ID" value="VAW23018.1"/>
    <property type="molecule type" value="Genomic_DNA"/>
</dbReference>
<dbReference type="Pfam" id="PF00150">
    <property type="entry name" value="Cellulase"/>
    <property type="match status" value="1"/>
</dbReference>
<dbReference type="Gene3D" id="2.60.120.260">
    <property type="entry name" value="Galactose-binding domain-like"/>
    <property type="match status" value="1"/>
</dbReference>
<feature type="domain" description="Secretion system C-terminal sorting" evidence="6">
    <location>
        <begin position="502"/>
        <end position="568"/>
    </location>
</feature>
<dbReference type="PANTHER" id="PTHR31297:SF17">
    <property type="entry name" value="ENDOGLUCANASE"/>
    <property type="match status" value="1"/>
</dbReference>
<keyword evidence="2" id="KW-0378">Hydrolase</keyword>
<dbReference type="InterPro" id="IPR008979">
    <property type="entry name" value="Galactose-bd-like_sf"/>
</dbReference>
<dbReference type="InterPro" id="IPR050386">
    <property type="entry name" value="Glycosyl_hydrolase_5"/>
</dbReference>
<dbReference type="GO" id="GO:0008422">
    <property type="term" value="F:beta-glucosidase activity"/>
    <property type="evidence" value="ECO:0007669"/>
    <property type="project" value="TreeGrafter"/>
</dbReference>
<dbReference type="GO" id="GO:0009251">
    <property type="term" value="P:glucan catabolic process"/>
    <property type="evidence" value="ECO:0007669"/>
    <property type="project" value="TreeGrafter"/>
</dbReference>
<dbReference type="GO" id="GO:0009986">
    <property type="term" value="C:cell surface"/>
    <property type="evidence" value="ECO:0007669"/>
    <property type="project" value="TreeGrafter"/>
</dbReference>